<dbReference type="CDD" id="cd05233">
    <property type="entry name" value="SDR_c"/>
    <property type="match status" value="1"/>
</dbReference>
<protein>
    <submittedName>
        <fullName evidence="3">NAD(P)-dependent dehydrogenase, short-chain alcohol dehydrogenase family</fullName>
    </submittedName>
</protein>
<evidence type="ECO:0000313" key="3">
    <source>
        <dbReference type="EMBL" id="SNZ15493.1"/>
    </source>
</evidence>
<dbReference type="FunFam" id="3.40.50.720:FF:000084">
    <property type="entry name" value="Short-chain dehydrogenase reductase"/>
    <property type="match status" value="1"/>
</dbReference>
<accession>A0A285P2V8</accession>
<organism evidence="3 4">
    <name type="scientific">Natronoarchaeum philippinense</name>
    <dbReference type="NCBI Taxonomy" id="558529"/>
    <lineage>
        <taxon>Archaea</taxon>
        <taxon>Methanobacteriati</taxon>
        <taxon>Methanobacteriota</taxon>
        <taxon>Stenosarchaea group</taxon>
        <taxon>Halobacteria</taxon>
        <taxon>Halobacteriales</taxon>
        <taxon>Natronoarchaeaceae</taxon>
    </lineage>
</organism>
<sequence>MSETFDGETAIVTGASRGIGSGIAIKLAEQGASVIVNYRSSERRAESVVDEIVDRGGEAVAVQADVSDRDDVAAMVEATVDRFGSLDVMVNNAGMTTLGPAEEIDVEDWRRVIDVDLTGVFIGCQAAGRQMQSQADGGAIVNVSSMMGEMGFHMRAPYCAAKAGVINLTRTLAVEWAEDDISVNALAPGFIQTDITDQTQDSAGYTDDDIRRRTPMARYGTVEEMANCVSFLARGDTYVTGEVLRADGGWTSDAWRYHEDRA</sequence>
<dbReference type="PANTHER" id="PTHR42760">
    <property type="entry name" value="SHORT-CHAIN DEHYDROGENASES/REDUCTASES FAMILY MEMBER"/>
    <property type="match status" value="1"/>
</dbReference>
<dbReference type="Gene3D" id="3.40.50.720">
    <property type="entry name" value="NAD(P)-binding Rossmann-like Domain"/>
    <property type="match status" value="1"/>
</dbReference>
<proteinExistence type="inferred from homology"/>
<dbReference type="GO" id="GO:0006633">
    <property type="term" value="P:fatty acid biosynthetic process"/>
    <property type="evidence" value="ECO:0007669"/>
    <property type="project" value="TreeGrafter"/>
</dbReference>
<name>A0A285P2V8_NATPI</name>
<dbReference type="Proteomes" id="UP000219453">
    <property type="component" value="Unassembled WGS sequence"/>
</dbReference>
<dbReference type="PROSITE" id="PS00061">
    <property type="entry name" value="ADH_SHORT"/>
    <property type="match status" value="1"/>
</dbReference>
<dbReference type="PRINTS" id="PR00081">
    <property type="entry name" value="GDHRDH"/>
</dbReference>
<dbReference type="PANTHER" id="PTHR42760:SF133">
    <property type="entry name" value="3-OXOACYL-[ACYL-CARRIER-PROTEIN] REDUCTASE"/>
    <property type="match status" value="1"/>
</dbReference>
<dbReference type="GO" id="GO:0048038">
    <property type="term" value="F:quinone binding"/>
    <property type="evidence" value="ECO:0007669"/>
    <property type="project" value="TreeGrafter"/>
</dbReference>
<evidence type="ECO:0000256" key="2">
    <source>
        <dbReference type="ARBA" id="ARBA00023002"/>
    </source>
</evidence>
<keyword evidence="4" id="KW-1185">Reference proteome</keyword>
<dbReference type="SUPFAM" id="SSF51735">
    <property type="entry name" value="NAD(P)-binding Rossmann-fold domains"/>
    <property type="match status" value="1"/>
</dbReference>
<dbReference type="Pfam" id="PF13561">
    <property type="entry name" value="adh_short_C2"/>
    <property type="match status" value="1"/>
</dbReference>
<evidence type="ECO:0000313" key="4">
    <source>
        <dbReference type="Proteomes" id="UP000219453"/>
    </source>
</evidence>
<dbReference type="AlphaFoldDB" id="A0A285P2V8"/>
<dbReference type="NCBIfam" id="NF005559">
    <property type="entry name" value="PRK07231.1"/>
    <property type="match status" value="1"/>
</dbReference>
<comment type="similarity">
    <text evidence="1">Belongs to the short-chain dehydrogenases/reductases (SDR) family.</text>
</comment>
<dbReference type="InterPro" id="IPR002347">
    <property type="entry name" value="SDR_fam"/>
</dbReference>
<dbReference type="RefSeq" id="WP_097009408.1">
    <property type="nucleotide sequence ID" value="NZ_OBEJ01000003.1"/>
</dbReference>
<keyword evidence="2" id="KW-0560">Oxidoreductase</keyword>
<dbReference type="PRINTS" id="PR00080">
    <property type="entry name" value="SDRFAMILY"/>
</dbReference>
<dbReference type="InterPro" id="IPR020904">
    <property type="entry name" value="Sc_DH/Rdtase_CS"/>
</dbReference>
<reference evidence="3 4" key="1">
    <citation type="submission" date="2017-09" db="EMBL/GenBank/DDBJ databases">
        <authorList>
            <person name="Ehlers B."/>
            <person name="Leendertz F.H."/>
        </authorList>
    </citation>
    <scope>NUCLEOTIDE SEQUENCE [LARGE SCALE GENOMIC DNA]</scope>
    <source>
        <strain evidence="3 4">DSM 27208</strain>
    </source>
</reference>
<dbReference type="OrthoDB" id="281764at2157"/>
<evidence type="ECO:0000256" key="1">
    <source>
        <dbReference type="ARBA" id="ARBA00006484"/>
    </source>
</evidence>
<dbReference type="EMBL" id="OBEJ01000003">
    <property type="protein sequence ID" value="SNZ15493.1"/>
    <property type="molecule type" value="Genomic_DNA"/>
</dbReference>
<dbReference type="GO" id="GO:0016616">
    <property type="term" value="F:oxidoreductase activity, acting on the CH-OH group of donors, NAD or NADP as acceptor"/>
    <property type="evidence" value="ECO:0007669"/>
    <property type="project" value="TreeGrafter"/>
</dbReference>
<gene>
    <name evidence="3" type="ORF">SAMN06269185_2500</name>
</gene>
<dbReference type="InterPro" id="IPR036291">
    <property type="entry name" value="NAD(P)-bd_dom_sf"/>
</dbReference>